<sequence length="262" mass="29614">MDCQRRHFAYQLHPGSWRRPLEIFAQKSRCGKSCRLRWMNYLRPDIKRGNITTDEEDLIIRLHSLLGNRWSLIAGRLPGRTDNEIKNYWNSHISKRFKSTGSGRSSLKGLSKCDRDPNRNSRKKSNQGSANGQPITLLRTTVHLPKPVRVSPLSITMKNSGDSTVINGSSSHGDGNNGIDDHAEVLKSWTSLKEANNGGQAELACDETSEFVSNFDRFDPSRQNSDSSIDVTLDKIYEEYQQLILKAEHQPSLDSFVDSLLI</sequence>
<dbReference type="CDD" id="cd00167">
    <property type="entry name" value="SANT"/>
    <property type="match status" value="1"/>
</dbReference>
<evidence type="ECO:0000313" key="8">
    <source>
        <dbReference type="Proteomes" id="UP000516437"/>
    </source>
</evidence>
<protein>
    <submittedName>
        <fullName evidence="7">Transcription factor MYB3</fullName>
    </submittedName>
</protein>
<dbReference type="Pfam" id="PF00249">
    <property type="entry name" value="Myb_DNA-binding"/>
    <property type="match status" value="1"/>
</dbReference>
<dbReference type="InterPro" id="IPR001005">
    <property type="entry name" value="SANT/Myb"/>
</dbReference>
<comment type="subcellular location">
    <subcellularLocation>
        <location evidence="1">Nucleus</location>
    </subcellularLocation>
</comment>
<dbReference type="InterPro" id="IPR017930">
    <property type="entry name" value="Myb_dom"/>
</dbReference>
<evidence type="ECO:0000256" key="3">
    <source>
        <dbReference type="ARBA" id="ARBA00023242"/>
    </source>
</evidence>
<dbReference type="PANTHER" id="PTHR47998">
    <property type="entry name" value="TRANSCRIPTION FACTOR MYB51-LIKE ISOFORM X1"/>
    <property type="match status" value="1"/>
</dbReference>
<dbReference type="GO" id="GO:0030154">
    <property type="term" value="P:cell differentiation"/>
    <property type="evidence" value="ECO:0007669"/>
    <property type="project" value="TreeGrafter"/>
</dbReference>
<comment type="caution">
    <text evidence="7">The sequence shown here is derived from an EMBL/GenBank/DDBJ whole genome shotgun (WGS) entry which is preliminary data.</text>
</comment>
<organism evidence="7 8">
    <name type="scientific">Morella rubra</name>
    <name type="common">Chinese bayberry</name>
    <dbReference type="NCBI Taxonomy" id="262757"/>
    <lineage>
        <taxon>Eukaryota</taxon>
        <taxon>Viridiplantae</taxon>
        <taxon>Streptophyta</taxon>
        <taxon>Embryophyta</taxon>
        <taxon>Tracheophyta</taxon>
        <taxon>Spermatophyta</taxon>
        <taxon>Magnoliopsida</taxon>
        <taxon>eudicotyledons</taxon>
        <taxon>Gunneridae</taxon>
        <taxon>Pentapetalae</taxon>
        <taxon>rosids</taxon>
        <taxon>fabids</taxon>
        <taxon>Fagales</taxon>
        <taxon>Myricaceae</taxon>
        <taxon>Morella</taxon>
    </lineage>
</organism>
<proteinExistence type="predicted"/>
<dbReference type="SUPFAM" id="SSF46689">
    <property type="entry name" value="Homeodomain-like"/>
    <property type="match status" value="1"/>
</dbReference>
<dbReference type="PROSITE" id="PS51294">
    <property type="entry name" value="HTH_MYB"/>
    <property type="match status" value="1"/>
</dbReference>
<dbReference type="GO" id="GO:0006355">
    <property type="term" value="P:regulation of DNA-templated transcription"/>
    <property type="evidence" value="ECO:0007669"/>
    <property type="project" value="TreeGrafter"/>
</dbReference>
<evidence type="ECO:0000256" key="4">
    <source>
        <dbReference type="SAM" id="MobiDB-lite"/>
    </source>
</evidence>
<keyword evidence="8" id="KW-1185">Reference proteome</keyword>
<dbReference type="PANTHER" id="PTHR47998:SF53">
    <property type="entry name" value="MYB TRANSCRIPTION FACTOR"/>
    <property type="match status" value="1"/>
</dbReference>
<dbReference type="EMBL" id="RXIC02000022">
    <property type="protein sequence ID" value="KAB1215514.1"/>
    <property type="molecule type" value="Genomic_DNA"/>
</dbReference>
<name>A0A6A1VRF5_9ROSI</name>
<evidence type="ECO:0000259" key="5">
    <source>
        <dbReference type="PROSITE" id="PS50090"/>
    </source>
</evidence>
<feature type="domain" description="Myb-like" evidence="5">
    <location>
        <begin position="43"/>
        <end position="93"/>
    </location>
</feature>
<feature type="compositionally biased region" description="Low complexity" evidence="4">
    <location>
        <begin position="99"/>
        <end position="110"/>
    </location>
</feature>
<keyword evidence="2" id="KW-0238">DNA-binding</keyword>
<dbReference type="InterPro" id="IPR015495">
    <property type="entry name" value="Myb_TF_plants"/>
</dbReference>
<evidence type="ECO:0000256" key="2">
    <source>
        <dbReference type="ARBA" id="ARBA00023125"/>
    </source>
</evidence>
<evidence type="ECO:0000259" key="6">
    <source>
        <dbReference type="PROSITE" id="PS51294"/>
    </source>
</evidence>
<evidence type="ECO:0000313" key="7">
    <source>
        <dbReference type="EMBL" id="KAB1215514.1"/>
    </source>
</evidence>
<dbReference type="AlphaFoldDB" id="A0A6A1VRF5"/>
<dbReference type="GO" id="GO:0005634">
    <property type="term" value="C:nucleus"/>
    <property type="evidence" value="ECO:0007669"/>
    <property type="project" value="UniProtKB-SubCell"/>
</dbReference>
<dbReference type="PROSITE" id="PS50090">
    <property type="entry name" value="MYB_LIKE"/>
    <property type="match status" value="1"/>
</dbReference>
<evidence type="ECO:0000256" key="1">
    <source>
        <dbReference type="ARBA" id="ARBA00004123"/>
    </source>
</evidence>
<dbReference type="InterPro" id="IPR009057">
    <property type="entry name" value="Homeodomain-like_sf"/>
</dbReference>
<keyword evidence="3" id="KW-0539">Nucleus</keyword>
<dbReference type="GO" id="GO:0000976">
    <property type="term" value="F:transcription cis-regulatory region binding"/>
    <property type="evidence" value="ECO:0007669"/>
    <property type="project" value="TreeGrafter"/>
</dbReference>
<dbReference type="OrthoDB" id="2143914at2759"/>
<feature type="domain" description="HTH myb-type" evidence="6">
    <location>
        <begin position="43"/>
        <end position="97"/>
    </location>
</feature>
<dbReference type="SMART" id="SM00717">
    <property type="entry name" value="SANT"/>
    <property type="match status" value="1"/>
</dbReference>
<feature type="region of interest" description="Disordered" evidence="4">
    <location>
        <begin position="98"/>
        <end position="138"/>
    </location>
</feature>
<gene>
    <name evidence="7" type="ORF">CJ030_MR4G009025</name>
</gene>
<dbReference type="Gene3D" id="1.10.10.60">
    <property type="entry name" value="Homeodomain-like"/>
    <property type="match status" value="2"/>
</dbReference>
<accession>A0A6A1VRF5</accession>
<reference evidence="7 8" key="1">
    <citation type="journal article" date="2019" name="Plant Biotechnol. J.">
        <title>The red bayberry genome and genetic basis of sex determination.</title>
        <authorList>
            <person name="Jia H.M."/>
            <person name="Jia H.J."/>
            <person name="Cai Q.L."/>
            <person name="Wang Y."/>
            <person name="Zhao H.B."/>
            <person name="Yang W.F."/>
            <person name="Wang G.Y."/>
            <person name="Li Y.H."/>
            <person name="Zhan D.L."/>
            <person name="Shen Y.T."/>
            <person name="Niu Q.F."/>
            <person name="Chang L."/>
            <person name="Qiu J."/>
            <person name="Zhao L."/>
            <person name="Xie H.B."/>
            <person name="Fu W.Y."/>
            <person name="Jin J."/>
            <person name="Li X.W."/>
            <person name="Jiao Y."/>
            <person name="Zhou C.C."/>
            <person name="Tu T."/>
            <person name="Chai C.Y."/>
            <person name="Gao J.L."/>
            <person name="Fan L.J."/>
            <person name="van de Weg E."/>
            <person name="Wang J.Y."/>
            <person name="Gao Z.S."/>
        </authorList>
    </citation>
    <scope>NUCLEOTIDE SEQUENCE [LARGE SCALE GENOMIC DNA]</scope>
    <source>
        <tissue evidence="7">Leaves</tissue>
    </source>
</reference>
<dbReference type="Proteomes" id="UP000516437">
    <property type="component" value="Chromosome 4"/>
</dbReference>